<evidence type="ECO:0000313" key="3">
    <source>
        <dbReference type="Proteomes" id="UP000648352"/>
    </source>
</evidence>
<feature type="region of interest" description="Disordered" evidence="1">
    <location>
        <begin position="74"/>
        <end position="97"/>
    </location>
</feature>
<accession>A0ABR8S2S4</accession>
<protein>
    <submittedName>
        <fullName evidence="2">Uncharacterized protein</fullName>
    </submittedName>
</protein>
<dbReference type="RefSeq" id="WP_191718942.1">
    <property type="nucleotide sequence ID" value="NZ_JACSQP010000004.1"/>
</dbReference>
<comment type="caution">
    <text evidence="2">The sequence shown here is derived from an EMBL/GenBank/DDBJ whole genome shotgun (WGS) entry which is preliminary data.</text>
</comment>
<gene>
    <name evidence="2" type="ORF">H9651_09035</name>
</gene>
<name>A0ABR8S2S4_9MICO</name>
<keyword evidence="3" id="KW-1185">Reference proteome</keyword>
<proteinExistence type="predicted"/>
<evidence type="ECO:0000313" key="2">
    <source>
        <dbReference type="EMBL" id="MBD7957782.1"/>
    </source>
</evidence>
<reference evidence="2 3" key="1">
    <citation type="submission" date="2020-08" db="EMBL/GenBank/DDBJ databases">
        <title>A Genomic Blueprint of the Chicken Gut Microbiome.</title>
        <authorList>
            <person name="Gilroy R."/>
            <person name="Ravi A."/>
            <person name="Getino M."/>
            <person name="Pursley I."/>
            <person name="Horton D.L."/>
            <person name="Alikhan N.-F."/>
            <person name="Baker D."/>
            <person name="Gharbi K."/>
            <person name="Hall N."/>
            <person name="Watson M."/>
            <person name="Adriaenssens E.M."/>
            <person name="Foster-Nyarko E."/>
            <person name="Jarju S."/>
            <person name="Secka A."/>
            <person name="Antonio M."/>
            <person name="Oren A."/>
            <person name="Chaudhuri R."/>
            <person name="La Ragione R.M."/>
            <person name="Hildebrand F."/>
            <person name="Pallen M.J."/>
        </authorList>
    </citation>
    <scope>NUCLEOTIDE SEQUENCE [LARGE SCALE GENOMIC DNA]</scope>
    <source>
        <strain evidence="2 3">Sa4CUA7</strain>
    </source>
</reference>
<evidence type="ECO:0000256" key="1">
    <source>
        <dbReference type="SAM" id="MobiDB-lite"/>
    </source>
</evidence>
<dbReference type="Proteomes" id="UP000648352">
    <property type="component" value="Unassembled WGS sequence"/>
</dbReference>
<organism evidence="2 3">
    <name type="scientific">Microbacterium pullorum</name>
    <dbReference type="NCBI Taxonomy" id="2762236"/>
    <lineage>
        <taxon>Bacteria</taxon>
        <taxon>Bacillati</taxon>
        <taxon>Actinomycetota</taxon>
        <taxon>Actinomycetes</taxon>
        <taxon>Micrococcales</taxon>
        <taxon>Microbacteriaceae</taxon>
        <taxon>Microbacterium</taxon>
    </lineage>
</organism>
<dbReference type="EMBL" id="JACSQP010000004">
    <property type="protein sequence ID" value="MBD7957782.1"/>
    <property type="molecule type" value="Genomic_DNA"/>
</dbReference>
<sequence>MDEPKAGERIRVEPLGRSAWRLCDRTIDDAGQALLAYVEFTADGTYEAVWVATRSGTSRHPTLDDVVRVATEGLASPAESRRTKPIPIAHRSPFVPR</sequence>